<evidence type="ECO:0000256" key="7">
    <source>
        <dbReference type="ARBA" id="ARBA00022777"/>
    </source>
</evidence>
<dbReference type="AlphaFoldDB" id="A0AA88A5Y3"/>
<evidence type="ECO:0000313" key="11">
    <source>
        <dbReference type="EMBL" id="GMN34761.1"/>
    </source>
</evidence>
<keyword evidence="8" id="KW-0067">ATP-binding</keyword>
<evidence type="ECO:0000256" key="3">
    <source>
        <dbReference type="ARBA" id="ARBA00022475"/>
    </source>
</evidence>
<keyword evidence="4" id="KW-0723">Serine/threonine-protein kinase</keyword>
<dbReference type="Pfam" id="PF00069">
    <property type="entry name" value="Pkinase"/>
    <property type="match status" value="1"/>
</dbReference>
<keyword evidence="3" id="KW-1003">Cell membrane</keyword>
<keyword evidence="7" id="KW-0418">Kinase</keyword>
<dbReference type="GO" id="GO:0005524">
    <property type="term" value="F:ATP binding"/>
    <property type="evidence" value="ECO:0007669"/>
    <property type="project" value="UniProtKB-KW"/>
</dbReference>
<evidence type="ECO:0000256" key="2">
    <source>
        <dbReference type="ARBA" id="ARBA00008684"/>
    </source>
</evidence>
<reference evidence="11" key="1">
    <citation type="submission" date="2023-07" db="EMBL/GenBank/DDBJ databases">
        <title>draft genome sequence of fig (Ficus carica).</title>
        <authorList>
            <person name="Takahashi T."/>
            <person name="Nishimura K."/>
        </authorList>
    </citation>
    <scope>NUCLEOTIDE SEQUENCE</scope>
</reference>
<evidence type="ECO:0000256" key="5">
    <source>
        <dbReference type="ARBA" id="ARBA00022679"/>
    </source>
</evidence>
<dbReference type="Gene3D" id="1.10.510.10">
    <property type="entry name" value="Transferase(Phosphotransferase) domain 1"/>
    <property type="match status" value="1"/>
</dbReference>
<evidence type="ECO:0000313" key="12">
    <source>
        <dbReference type="Proteomes" id="UP001187192"/>
    </source>
</evidence>
<evidence type="ECO:0000256" key="8">
    <source>
        <dbReference type="ARBA" id="ARBA00022840"/>
    </source>
</evidence>
<evidence type="ECO:0000256" key="6">
    <source>
        <dbReference type="ARBA" id="ARBA00022741"/>
    </source>
</evidence>
<evidence type="ECO:0000256" key="4">
    <source>
        <dbReference type="ARBA" id="ARBA00022527"/>
    </source>
</evidence>
<keyword evidence="12" id="KW-1185">Reference proteome</keyword>
<keyword evidence="6" id="KW-0547">Nucleotide-binding</keyword>
<dbReference type="InterPro" id="IPR011009">
    <property type="entry name" value="Kinase-like_dom_sf"/>
</dbReference>
<keyword evidence="5" id="KW-0808">Transferase</keyword>
<gene>
    <name evidence="11" type="ORF">TIFTF001_004868</name>
</gene>
<evidence type="ECO:0000256" key="1">
    <source>
        <dbReference type="ARBA" id="ARBA00004236"/>
    </source>
</evidence>
<dbReference type="Gene3D" id="3.30.200.20">
    <property type="entry name" value="Phosphorylase Kinase, domain 1"/>
    <property type="match status" value="1"/>
</dbReference>
<dbReference type="PROSITE" id="PS00108">
    <property type="entry name" value="PROTEIN_KINASE_ST"/>
    <property type="match status" value="1"/>
</dbReference>
<protein>
    <recommendedName>
        <fullName evidence="10">Protein kinase domain-containing protein</fullName>
    </recommendedName>
</protein>
<feature type="domain" description="Protein kinase" evidence="10">
    <location>
        <begin position="1"/>
        <end position="257"/>
    </location>
</feature>
<dbReference type="InterPro" id="IPR050823">
    <property type="entry name" value="Plant_Ser_Thr_Prot_Kinase"/>
</dbReference>
<dbReference type="Proteomes" id="UP001187192">
    <property type="component" value="Unassembled WGS sequence"/>
</dbReference>
<dbReference type="GO" id="GO:0004674">
    <property type="term" value="F:protein serine/threonine kinase activity"/>
    <property type="evidence" value="ECO:0007669"/>
    <property type="project" value="UniProtKB-KW"/>
</dbReference>
<dbReference type="SUPFAM" id="SSF56112">
    <property type="entry name" value="Protein kinase-like (PK-like)"/>
    <property type="match status" value="1"/>
</dbReference>
<evidence type="ECO:0000256" key="9">
    <source>
        <dbReference type="ARBA" id="ARBA00023136"/>
    </source>
</evidence>
<sequence length="257" mass="29481">MRTMHGSSSVTNTQITLHAEVQLLAKYPHPNVVKLLGFCWENDQFLLVYEFMPRGSLDKHLFLRGSVEALSWDIRLKIAIGTARGLAFLHSSKKSVIYRDFKTSNILLDEDYNAKLSDFGLAKFGPTEGKSHVTTRVMGTKGYAAPEYVATGHLYIKSDVYGFGVVLLELLTGRRAIDEFRPIEEVELVKWAWPYLEEKKKMMNIIDQNLENQYPMKGAWQAALLVGKCLQFDRKNRPSMEEVLETLENIKSHYNRF</sequence>
<keyword evidence="9" id="KW-0472">Membrane</keyword>
<comment type="similarity">
    <text evidence="2">Belongs to the protein kinase superfamily. Ser/Thr protein kinase family.</text>
</comment>
<name>A0AA88A5Y3_FICCA</name>
<accession>A0AA88A5Y3</accession>
<dbReference type="GO" id="GO:0005886">
    <property type="term" value="C:plasma membrane"/>
    <property type="evidence" value="ECO:0007669"/>
    <property type="project" value="UniProtKB-SubCell"/>
</dbReference>
<dbReference type="EMBL" id="BTGU01000005">
    <property type="protein sequence ID" value="GMN34761.1"/>
    <property type="molecule type" value="Genomic_DNA"/>
</dbReference>
<dbReference type="PANTHER" id="PTHR45621">
    <property type="entry name" value="OS01G0588500 PROTEIN-RELATED"/>
    <property type="match status" value="1"/>
</dbReference>
<comment type="caution">
    <text evidence="11">The sequence shown here is derived from an EMBL/GenBank/DDBJ whole genome shotgun (WGS) entry which is preliminary data.</text>
</comment>
<organism evidence="11 12">
    <name type="scientific">Ficus carica</name>
    <name type="common">Common fig</name>
    <dbReference type="NCBI Taxonomy" id="3494"/>
    <lineage>
        <taxon>Eukaryota</taxon>
        <taxon>Viridiplantae</taxon>
        <taxon>Streptophyta</taxon>
        <taxon>Embryophyta</taxon>
        <taxon>Tracheophyta</taxon>
        <taxon>Spermatophyta</taxon>
        <taxon>Magnoliopsida</taxon>
        <taxon>eudicotyledons</taxon>
        <taxon>Gunneridae</taxon>
        <taxon>Pentapetalae</taxon>
        <taxon>rosids</taxon>
        <taxon>fabids</taxon>
        <taxon>Rosales</taxon>
        <taxon>Moraceae</taxon>
        <taxon>Ficeae</taxon>
        <taxon>Ficus</taxon>
    </lineage>
</organism>
<comment type="subcellular location">
    <subcellularLocation>
        <location evidence="1">Cell membrane</location>
    </subcellularLocation>
</comment>
<evidence type="ECO:0000259" key="10">
    <source>
        <dbReference type="PROSITE" id="PS50011"/>
    </source>
</evidence>
<dbReference type="PROSITE" id="PS50011">
    <property type="entry name" value="PROTEIN_KINASE_DOM"/>
    <property type="match status" value="1"/>
</dbReference>
<dbReference type="InterPro" id="IPR008271">
    <property type="entry name" value="Ser/Thr_kinase_AS"/>
</dbReference>
<proteinExistence type="inferred from homology"/>
<dbReference type="InterPro" id="IPR000719">
    <property type="entry name" value="Prot_kinase_dom"/>
</dbReference>
<dbReference type="FunFam" id="1.10.510.10:FF:000032">
    <property type="entry name" value="Serine/threonine-protein kinase PBS1"/>
    <property type="match status" value="1"/>
</dbReference>
<dbReference type="PIRSF" id="PIRSF000654">
    <property type="entry name" value="Integrin-linked_kinase"/>
    <property type="match status" value="1"/>
</dbReference>